<dbReference type="EMBL" id="JACCAS010000002">
    <property type="protein sequence ID" value="NYH26837.1"/>
    <property type="molecule type" value="Genomic_DNA"/>
</dbReference>
<name>A0A7Y9WU48_9BURK</name>
<proteinExistence type="predicted"/>
<dbReference type="PANTHER" id="PTHR43792">
    <property type="entry name" value="GNAT FAMILY, PUTATIVE (AFU_ORTHOLOGUE AFUA_3G00765)-RELATED-RELATED"/>
    <property type="match status" value="1"/>
</dbReference>
<dbReference type="SUPFAM" id="SSF55729">
    <property type="entry name" value="Acyl-CoA N-acyltransferases (Nat)"/>
    <property type="match status" value="1"/>
</dbReference>
<dbReference type="InterPro" id="IPR000182">
    <property type="entry name" value="GNAT_dom"/>
</dbReference>
<evidence type="ECO:0000259" key="1">
    <source>
        <dbReference type="PROSITE" id="PS51186"/>
    </source>
</evidence>
<dbReference type="Gene3D" id="3.40.630.30">
    <property type="match status" value="1"/>
</dbReference>
<gene>
    <name evidence="2" type="ORF">GGD40_006408</name>
</gene>
<organism evidence="2 3">
    <name type="scientific">Paraburkholderia bryophila</name>
    <dbReference type="NCBI Taxonomy" id="420952"/>
    <lineage>
        <taxon>Bacteria</taxon>
        <taxon>Pseudomonadati</taxon>
        <taxon>Pseudomonadota</taxon>
        <taxon>Betaproteobacteria</taxon>
        <taxon>Burkholderiales</taxon>
        <taxon>Burkholderiaceae</taxon>
        <taxon>Paraburkholderia</taxon>
    </lineage>
</organism>
<dbReference type="Proteomes" id="UP000540929">
    <property type="component" value="Unassembled WGS sequence"/>
</dbReference>
<keyword evidence="3" id="KW-1185">Reference proteome</keyword>
<dbReference type="InterPro" id="IPR051531">
    <property type="entry name" value="N-acetyltransferase"/>
</dbReference>
<reference evidence="2 3" key="1">
    <citation type="submission" date="2020-07" db="EMBL/GenBank/DDBJ databases">
        <title>Exploring microbial biodiversity for novel pathways involved in the catabolism of aromatic compounds derived from lignin.</title>
        <authorList>
            <person name="Elkins J."/>
        </authorList>
    </citation>
    <scope>NUCLEOTIDE SEQUENCE [LARGE SCALE GENOMIC DNA]</scope>
    <source>
        <strain evidence="2 3">H2C3C</strain>
    </source>
</reference>
<dbReference type="AlphaFoldDB" id="A0A7Y9WU48"/>
<protein>
    <submittedName>
        <fullName evidence="2">RimJ/RimL family protein N-acetyltransferase</fullName>
    </submittedName>
</protein>
<feature type="domain" description="N-acetyltransferase" evidence="1">
    <location>
        <begin position="16"/>
        <end position="179"/>
    </location>
</feature>
<comment type="caution">
    <text evidence="2">The sequence shown here is derived from an EMBL/GenBank/DDBJ whole genome shotgun (WGS) entry which is preliminary data.</text>
</comment>
<dbReference type="InterPro" id="IPR016181">
    <property type="entry name" value="Acyl_CoA_acyltransferase"/>
</dbReference>
<evidence type="ECO:0000313" key="2">
    <source>
        <dbReference type="EMBL" id="NYH26837.1"/>
    </source>
</evidence>
<keyword evidence="2" id="KW-0808">Transferase</keyword>
<dbReference type="PANTHER" id="PTHR43792:SF1">
    <property type="entry name" value="N-ACETYLTRANSFERASE DOMAIN-CONTAINING PROTEIN"/>
    <property type="match status" value="1"/>
</dbReference>
<dbReference type="PROSITE" id="PS51186">
    <property type="entry name" value="GNAT"/>
    <property type="match status" value="1"/>
</dbReference>
<dbReference type="GO" id="GO:0016747">
    <property type="term" value="F:acyltransferase activity, transferring groups other than amino-acyl groups"/>
    <property type="evidence" value="ECO:0007669"/>
    <property type="project" value="InterPro"/>
</dbReference>
<dbReference type="RefSeq" id="WP_179746253.1">
    <property type="nucleotide sequence ID" value="NZ_JACCAS010000002.1"/>
</dbReference>
<evidence type="ECO:0000313" key="3">
    <source>
        <dbReference type="Proteomes" id="UP000540929"/>
    </source>
</evidence>
<accession>A0A7Y9WU48</accession>
<sequence>MNRVDDKEVCIMAGSVALRDFRAGDLIQYQRLRSDPKMHRFYSEEDSSDARAGQLLEMFIEQSTSRPRTKFQLAVESASGELMGTCGIRIESPGEASIGCEIGRQWHGSGVAREAASALLEFGFSTLDVTRIYAETISENVAAIRLCRSIGMTAMAERIADRTFKGRTWNTTVVSLSREEWPRKTSRA</sequence>
<dbReference type="Pfam" id="PF13302">
    <property type="entry name" value="Acetyltransf_3"/>
    <property type="match status" value="1"/>
</dbReference>